<dbReference type="Pfam" id="PF04167">
    <property type="entry name" value="DUF402"/>
    <property type="match status" value="1"/>
</dbReference>
<keyword evidence="1" id="KW-0378">Hydrolase</keyword>
<keyword evidence="4" id="KW-1185">Reference proteome</keyword>
<feature type="domain" description="DUF402" evidence="2">
    <location>
        <begin position="44"/>
        <end position="120"/>
    </location>
</feature>
<dbReference type="PANTHER" id="PTHR39159:SF1">
    <property type="entry name" value="UPF0374 PROTEIN YGAC"/>
    <property type="match status" value="1"/>
</dbReference>
<dbReference type="SUPFAM" id="SSF159234">
    <property type="entry name" value="FomD-like"/>
    <property type="match status" value="1"/>
</dbReference>
<evidence type="ECO:0000313" key="3">
    <source>
        <dbReference type="EMBL" id="TQV71351.1"/>
    </source>
</evidence>
<sequence>MALGKITEIKQTLLGARHEFECDLLECCDGGAAVLYRLPKDNLLHGVALSKGDLSIGYFWEARAYNVYHFLSVDGQTRAFYINISDRTRISARCIVWRDLVVDILIDAEGNCRVLDEDELPCDPQPQIAATIAAARADIVNNRGALQQQWRQRSARLVKQYSLRERL</sequence>
<dbReference type="Proteomes" id="UP000319732">
    <property type="component" value="Unassembled WGS sequence"/>
</dbReference>
<reference evidence="3 4" key="1">
    <citation type="submission" date="2019-06" db="EMBL/GenBank/DDBJ databases">
        <title>Whole genome sequence for Cellvibrionaceae sp. R142.</title>
        <authorList>
            <person name="Wang G."/>
        </authorList>
    </citation>
    <scope>NUCLEOTIDE SEQUENCE [LARGE SCALE GENOMIC DNA]</scope>
    <source>
        <strain evidence="3 4">R142</strain>
    </source>
</reference>
<dbReference type="PANTHER" id="PTHR39159">
    <property type="match status" value="1"/>
</dbReference>
<dbReference type="EMBL" id="VHSG01000021">
    <property type="protein sequence ID" value="TQV71351.1"/>
    <property type="molecule type" value="Genomic_DNA"/>
</dbReference>
<dbReference type="AlphaFoldDB" id="A0A545T2A1"/>
<proteinExistence type="predicted"/>
<accession>A0A545T2A1</accession>
<dbReference type="Gene3D" id="2.40.380.10">
    <property type="entry name" value="FomD-like"/>
    <property type="match status" value="1"/>
</dbReference>
<dbReference type="GO" id="GO:0016787">
    <property type="term" value="F:hydrolase activity"/>
    <property type="evidence" value="ECO:0007669"/>
    <property type="project" value="UniProtKB-KW"/>
</dbReference>
<evidence type="ECO:0000259" key="2">
    <source>
        <dbReference type="Pfam" id="PF04167"/>
    </source>
</evidence>
<name>A0A545T2A1_9GAMM</name>
<dbReference type="OrthoDB" id="2735096at2"/>
<dbReference type="InterPro" id="IPR050212">
    <property type="entry name" value="Ntdp-like"/>
</dbReference>
<gene>
    <name evidence="3" type="ORF">FKG94_19765</name>
</gene>
<dbReference type="InterPro" id="IPR007295">
    <property type="entry name" value="DUF402"/>
</dbReference>
<organism evidence="3 4">
    <name type="scientific">Exilibacterium tricleocarpae</name>
    <dbReference type="NCBI Taxonomy" id="2591008"/>
    <lineage>
        <taxon>Bacteria</taxon>
        <taxon>Pseudomonadati</taxon>
        <taxon>Pseudomonadota</taxon>
        <taxon>Gammaproteobacteria</taxon>
        <taxon>Cellvibrionales</taxon>
        <taxon>Cellvibrionaceae</taxon>
        <taxon>Exilibacterium</taxon>
    </lineage>
</organism>
<dbReference type="RefSeq" id="WP_142928669.1">
    <property type="nucleotide sequence ID" value="NZ_ML660100.1"/>
</dbReference>
<dbReference type="InterPro" id="IPR035930">
    <property type="entry name" value="FomD-like_sf"/>
</dbReference>
<protein>
    <submittedName>
        <fullName evidence="3">DUF402 domain-containing protein</fullName>
    </submittedName>
</protein>
<comment type="caution">
    <text evidence="3">The sequence shown here is derived from an EMBL/GenBank/DDBJ whole genome shotgun (WGS) entry which is preliminary data.</text>
</comment>
<evidence type="ECO:0000256" key="1">
    <source>
        <dbReference type="ARBA" id="ARBA00022801"/>
    </source>
</evidence>
<evidence type="ECO:0000313" key="4">
    <source>
        <dbReference type="Proteomes" id="UP000319732"/>
    </source>
</evidence>